<keyword evidence="2" id="KW-1185">Reference proteome</keyword>
<dbReference type="AlphaFoldDB" id="A0A9Q3EQ92"/>
<organism evidence="1 2">
    <name type="scientific">Austropuccinia psidii MF-1</name>
    <dbReference type="NCBI Taxonomy" id="1389203"/>
    <lineage>
        <taxon>Eukaryota</taxon>
        <taxon>Fungi</taxon>
        <taxon>Dikarya</taxon>
        <taxon>Basidiomycota</taxon>
        <taxon>Pucciniomycotina</taxon>
        <taxon>Pucciniomycetes</taxon>
        <taxon>Pucciniales</taxon>
        <taxon>Sphaerophragmiaceae</taxon>
        <taxon>Austropuccinia</taxon>
    </lineage>
</organism>
<accession>A0A9Q3EQ92</accession>
<name>A0A9Q3EQ92_9BASI</name>
<proteinExistence type="predicted"/>
<evidence type="ECO:0000313" key="1">
    <source>
        <dbReference type="EMBL" id="MBW0521627.1"/>
    </source>
</evidence>
<comment type="caution">
    <text evidence="1">The sequence shown here is derived from an EMBL/GenBank/DDBJ whole genome shotgun (WGS) entry which is preliminary data.</text>
</comment>
<dbReference type="EMBL" id="AVOT02028967">
    <property type="protein sequence ID" value="MBW0521627.1"/>
    <property type="molecule type" value="Genomic_DNA"/>
</dbReference>
<protein>
    <submittedName>
        <fullName evidence="1">Uncharacterized protein</fullName>
    </submittedName>
</protein>
<dbReference type="Proteomes" id="UP000765509">
    <property type="component" value="Unassembled WGS sequence"/>
</dbReference>
<gene>
    <name evidence="1" type="ORF">O181_061342</name>
</gene>
<evidence type="ECO:0000313" key="2">
    <source>
        <dbReference type="Proteomes" id="UP000765509"/>
    </source>
</evidence>
<reference evidence="1" key="1">
    <citation type="submission" date="2021-03" db="EMBL/GenBank/DDBJ databases">
        <title>Draft genome sequence of rust myrtle Austropuccinia psidii MF-1, a brazilian biotype.</title>
        <authorList>
            <person name="Quecine M.C."/>
            <person name="Pachon D.M.R."/>
            <person name="Bonatelli M.L."/>
            <person name="Correr F.H."/>
            <person name="Franceschini L.M."/>
            <person name="Leite T.F."/>
            <person name="Margarido G.R.A."/>
            <person name="Almeida C.A."/>
            <person name="Ferrarezi J.A."/>
            <person name="Labate C.A."/>
        </authorList>
    </citation>
    <scope>NUCLEOTIDE SEQUENCE</scope>
    <source>
        <strain evidence="1">MF-1</strain>
    </source>
</reference>
<sequence length="162" mass="17879">MSTQALKSQSQMPKEDQIILMPYANLASVLIFLQNSTPLESLHPICLNSLNRILPYPRTQELTIQGRGVLSQPWKIPLSIGVYGNSSLHQYIKIWPYPHFYSILNLVTRNSLLTIHGPRPYPAPLASVQFAIPPAQANTSFTLPGASGPSNPIQGLCTTPFD</sequence>